<evidence type="ECO:0000256" key="1">
    <source>
        <dbReference type="ARBA" id="ARBA00007905"/>
    </source>
</evidence>
<reference evidence="9" key="1">
    <citation type="submission" date="2022-01" db="EMBL/GenBank/DDBJ databases">
        <authorList>
            <person name="King R."/>
        </authorList>
    </citation>
    <scope>NUCLEOTIDE SEQUENCE</scope>
</reference>
<feature type="binding site" evidence="5">
    <location>
        <position position="132"/>
    </location>
    <ligand>
        <name>substrate</name>
    </ligand>
</feature>
<dbReference type="FunFam" id="3.20.20.100:FF:000006">
    <property type="entry name" value="Aldo-keto reductase family 1 member A1"/>
    <property type="match status" value="1"/>
</dbReference>
<feature type="domain" description="NADP-dependent oxidoreductase" evidence="8">
    <location>
        <begin position="45"/>
        <end position="311"/>
    </location>
</feature>
<evidence type="ECO:0000313" key="9">
    <source>
        <dbReference type="EMBL" id="CAG9834822.1"/>
    </source>
</evidence>
<evidence type="ECO:0000256" key="7">
    <source>
        <dbReference type="SAM" id="SignalP"/>
    </source>
</evidence>
<proteinExistence type="inferred from homology"/>
<dbReference type="PRINTS" id="PR00069">
    <property type="entry name" value="ALDKETRDTASE"/>
</dbReference>
<feature type="active site" description="Proton donor" evidence="4">
    <location>
        <position position="70"/>
    </location>
</feature>
<dbReference type="EMBL" id="OU898280">
    <property type="protein sequence ID" value="CAG9834822.1"/>
    <property type="molecule type" value="Genomic_DNA"/>
</dbReference>
<name>A0A9N9XDD9_DIABA</name>
<dbReference type="InterPro" id="IPR036812">
    <property type="entry name" value="NAD(P)_OxRdtase_dom_sf"/>
</dbReference>
<organism evidence="9 10">
    <name type="scientific">Diabrotica balteata</name>
    <name type="common">Banded cucumber beetle</name>
    <dbReference type="NCBI Taxonomy" id="107213"/>
    <lineage>
        <taxon>Eukaryota</taxon>
        <taxon>Metazoa</taxon>
        <taxon>Ecdysozoa</taxon>
        <taxon>Arthropoda</taxon>
        <taxon>Hexapoda</taxon>
        <taxon>Insecta</taxon>
        <taxon>Pterygota</taxon>
        <taxon>Neoptera</taxon>
        <taxon>Endopterygota</taxon>
        <taxon>Coleoptera</taxon>
        <taxon>Polyphaga</taxon>
        <taxon>Cucujiformia</taxon>
        <taxon>Chrysomeloidea</taxon>
        <taxon>Chrysomelidae</taxon>
        <taxon>Galerucinae</taxon>
        <taxon>Diabroticina</taxon>
        <taxon>Diabroticites</taxon>
        <taxon>Diabrotica</taxon>
    </lineage>
</organism>
<sequence length="346" mass="40051">MNIRLSYFVPCFLYVTIVQSSVPYMTMNGGVKMPAIGYGTFLMMNETVLKIALNEALKVGYRHIDTAQFYMNEQVVGKVLHEWLSSGKLKREDLFVTTKLHIINEFPNKVDSALKESLEKLQLDYVDLFLIHFPIAVDLTKEGGFVPRPTDLVGVWKKMEEQVDLGRTRTIGVSNFNITQMEKIMSHARIKPANHQLELQPYYQQRELRRYCRKHNIVVVAYSSLGAPGFYEFVKAVGLDPIEVPPVLDNPEIKRIAAKHKRSAAQVILRFVYQLGVVVIPKSDRKNRIKENFQIFDFSLDRNDMKQMRKLDLGEKGKIFDFKFLHPEIFDHPEYPFAGLKYRKAT</sequence>
<dbReference type="PANTHER" id="PTHR11732">
    <property type="entry name" value="ALDO/KETO REDUCTASE"/>
    <property type="match status" value="1"/>
</dbReference>
<evidence type="ECO:0000256" key="4">
    <source>
        <dbReference type="PIRSR" id="PIRSR000097-1"/>
    </source>
</evidence>
<dbReference type="InterPro" id="IPR023210">
    <property type="entry name" value="NADP_OxRdtase_dom"/>
</dbReference>
<dbReference type="InterPro" id="IPR020471">
    <property type="entry name" value="AKR"/>
</dbReference>
<comment type="similarity">
    <text evidence="1">Belongs to the aldo/keto reductase family.</text>
</comment>
<dbReference type="Pfam" id="PF00248">
    <property type="entry name" value="Aldo_ket_red"/>
    <property type="match status" value="1"/>
</dbReference>
<keyword evidence="7" id="KW-0732">Signal</keyword>
<dbReference type="GO" id="GO:0016491">
    <property type="term" value="F:oxidoreductase activity"/>
    <property type="evidence" value="ECO:0007669"/>
    <property type="project" value="UniProtKB-KW"/>
</dbReference>
<dbReference type="PROSITE" id="PS00798">
    <property type="entry name" value="ALDOKETO_REDUCTASE_1"/>
    <property type="match status" value="1"/>
</dbReference>
<feature type="site" description="Lowers pKa of active site Tyr" evidence="6">
    <location>
        <position position="99"/>
    </location>
</feature>
<dbReference type="PROSITE" id="PS00062">
    <property type="entry name" value="ALDOKETO_REDUCTASE_2"/>
    <property type="match status" value="1"/>
</dbReference>
<gene>
    <name evidence="9" type="ORF">DIABBA_LOCUS8087</name>
</gene>
<keyword evidence="10" id="KW-1185">Reference proteome</keyword>
<evidence type="ECO:0000256" key="6">
    <source>
        <dbReference type="PIRSR" id="PIRSR000097-3"/>
    </source>
</evidence>
<feature type="signal peptide" evidence="7">
    <location>
        <begin position="1"/>
        <end position="20"/>
    </location>
</feature>
<evidence type="ECO:0000259" key="8">
    <source>
        <dbReference type="Pfam" id="PF00248"/>
    </source>
</evidence>
<evidence type="ECO:0000313" key="10">
    <source>
        <dbReference type="Proteomes" id="UP001153709"/>
    </source>
</evidence>
<evidence type="ECO:0000256" key="2">
    <source>
        <dbReference type="ARBA" id="ARBA00022857"/>
    </source>
</evidence>
<feature type="chain" id="PRO_5040321357" description="NADP-dependent oxidoreductase domain-containing protein" evidence="7">
    <location>
        <begin position="21"/>
        <end position="346"/>
    </location>
</feature>
<accession>A0A9N9XDD9</accession>
<dbReference type="Gene3D" id="3.20.20.100">
    <property type="entry name" value="NADP-dependent oxidoreductase domain"/>
    <property type="match status" value="1"/>
</dbReference>
<evidence type="ECO:0000256" key="5">
    <source>
        <dbReference type="PIRSR" id="PIRSR000097-2"/>
    </source>
</evidence>
<dbReference type="Proteomes" id="UP001153709">
    <property type="component" value="Chromosome 5"/>
</dbReference>
<dbReference type="OrthoDB" id="416253at2759"/>
<keyword evidence="2" id="KW-0521">NADP</keyword>
<dbReference type="SUPFAM" id="SSF51430">
    <property type="entry name" value="NAD(P)-linked oxidoreductase"/>
    <property type="match status" value="1"/>
</dbReference>
<dbReference type="PIRSF" id="PIRSF000097">
    <property type="entry name" value="AKR"/>
    <property type="match status" value="1"/>
</dbReference>
<protein>
    <recommendedName>
        <fullName evidence="8">NADP-dependent oxidoreductase domain-containing protein</fullName>
    </recommendedName>
</protein>
<keyword evidence="3" id="KW-0560">Oxidoreductase</keyword>
<evidence type="ECO:0000256" key="3">
    <source>
        <dbReference type="ARBA" id="ARBA00023002"/>
    </source>
</evidence>
<dbReference type="InterPro" id="IPR018170">
    <property type="entry name" value="Aldo/ket_reductase_CS"/>
</dbReference>
<dbReference type="AlphaFoldDB" id="A0A9N9XDD9"/>